<evidence type="ECO:0000256" key="6">
    <source>
        <dbReference type="SAM" id="Phobius"/>
    </source>
</evidence>
<dbReference type="OrthoDB" id="428577at2759"/>
<protein>
    <recommendedName>
        <fullName evidence="9">Transmembrane protein</fullName>
    </recommendedName>
</protein>
<feature type="transmembrane region" description="Helical" evidence="6">
    <location>
        <begin position="305"/>
        <end position="328"/>
    </location>
</feature>
<gene>
    <name evidence="7" type="ORF">RDB_LOCUS5271</name>
</gene>
<dbReference type="PANTHER" id="PTHR15549">
    <property type="entry name" value="PAIRED IMMUNOGLOBULIN-LIKE TYPE 2 RECEPTOR"/>
    <property type="match status" value="1"/>
</dbReference>
<dbReference type="PANTHER" id="PTHR15549:SF27">
    <property type="entry name" value="CHITIN-BINDING TYPE-1 DOMAIN-CONTAINING PROTEIN"/>
    <property type="match status" value="1"/>
</dbReference>
<feature type="region of interest" description="Disordered" evidence="5">
    <location>
        <begin position="374"/>
        <end position="436"/>
    </location>
</feature>
<name>A0A8H3AEJ4_9AGAM</name>
<dbReference type="GO" id="GO:0071944">
    <property type="term" value="C:cell periphery"/>
    <property type="evidence" value="ECO:0007669"/>
    <property type="project" value="UniProtKB-ARBA"/>
</dbReference>
<keyword evidence="3 6" id="KW-1133">Transmembrane helix</keyword>
<comment type="caution">
    <text evidence="7">The sequence shown here is derived from an EMBL/GenBank/DDBJ whole genome shotgun (WGS) entry which is preliminary data.</text>
</comment>
<sequence length="436" mass="48132">MPSNVTVDDYSPLINYRGQWLDSFNLTEVDPFVHLYKESSFHSSRTDGSTATFEFRGIAVYIYGAKRGNHGYYKVSVDGGISQRFDGYAPTQPDGTDGIYQVPLFSRDGMKDTNHTVVLTNIINGRRPFVDIDFITWTRSTSQADNNKRYDDQEFQYPDTFETWKVLKNQEGYLQGTAHRTTTYGARAILEFDGSDILLYGGTGPDHGLFKVKVDGQPELTLNAAAPLEHPPSLLYASSNLEAGTHRLEVTNLQEGKMLDIDRAEVVPQRGTKLEVTNLQEGKMLDIDRAEVVPQRGTNQLTKGAIAGIVVGVVAGLAIISILLWIFFIKRRQTKRRFSTDLVGGSDDSQAAVMRTYSAGHNPMIVEPFRDEANRADGSGVTSSHEDHTDRARKANVPGSYVNRDPGFEPNAGSSGAGPRIERDAGALPPVYDEAN</sequence>
<evidence type="ECO:0000256" key="2">
    <source>
        <dbReference type="ARBA" id="ARBA00022692"/>
    </source>
</evidence>
<evidence type="ECO:0000256" key="4">
    <source>
        <dbReference type="ARBA" id="ARBA00023136"/>
    </source>
</evidence>
<dbReference type="AlphaFoldDB" id="A0A8H3AEJ4"/>
<dbReference type="InterPro" id="IPR051694">
    <property type="entry name" value="Immunoregulatory_rcpt-like"/>
</dbReference>
<comment type="subcellular location">
    <subcellularLocation>
        <location evidence="1">Membrane</location>
        <topology evidence="1">Single-pass membrane protein</topology>
    </subcellularLocation>
</comment>
<evidence type="ECO:0000313" key="8">
    <source>
        <dbReference type="Proteomes" id="UP000663861"/>
    </source>
</evidence>
<dbReference type="EMBL" id="CAJMWY010000067">
    <property type="protein sequence ID" value="CAE6414123.1"/>
    <property type="molecule type" value="Genomic_DNA"/>
</dbReference>
<dbReference type="CDD" id="cd12087">
    <property type="entry name" value="TM_EGFR-like"/>
    <property type="match status" value="1"/>
</dbReference>
<dbReference type="Gene3D" id="2.60.120.260">
    <property type="entry name" value="Galactose-binding domain-like"/>
    <property type="match status" value="2"/>
</dbReference>
<proteinExistence type="predicted"/>
<organism evidence="7 8">
    <name type="scientific">Rhizoctonia solani</name>
    <dbReference type="NCBI Taxonomy" id="456999"/>
    <lineage>
        <taxon>Eukaryota</taxon>
        <taxon>Fungi</taxon>
        <taxon>Dikarya</taxon>
        <taxon>Basidiomycota</taxon>
        <taxon>Agaricomycotina</taxon>
        <taxon>Agaricomycetes</taxon>
        <taxon>Cantharellales</taxon>
        <taxon>Ceratobasidiaceae</taxon>
        <taxon>Rhizoctonia</taxon>
    </lineage>
</organism>
<accession>A0A8H3AEJ4</accession>
<evidence type="ECO:0000313" key="7">
    <source>
        <dbReference type="EMBL" id="CAE6414123.1"/>
    </source>
</evidence>
<feature type="compositionally biased region" description="Basic and acidic residues" evidence="5">
    <location>
        <begin position="384"/>
        <end position="393"/>
    </location>
</feature>
<evidence type="ECO:0000256" key="3">
    <source>
        <dbReference type="ARBA" id="ARBA00022989"/>
    </source>
</evidence>
<keyword evidence="4 6" id="KW-0472">Membrane</keyword>
<evidence type="ECO:0000256" key="1">
    <source>
        <dbReference type="ARBA" id="ARBA00004167"/>
    </source>
</evidence>
<keyword evidence="2 6" id="KW-0812">Transmembrane</keyword>
<reference evidence="7" key="1">
    <citation type="submission" date="2021-01" db="EMBL/GenBank/DDBJ databases">
        <authorList>
            <person name="Kaushik A."/>
        </authorList>
    </citation>
    <scope>NUCLEOTIDE SEQUENCE</scope>
    <source>
        <strain evidence="7">AG4-RS23</strain>
    </source>
</reference>
<dbReference type="Proteomes" id="UP000663861">
    <property type="component" value="Unassembled WGS sequence"/>
</dbReference>
<evidence type="ECO:0008006" key="9">
    <source>
        <dbReference type="Google" id="ProtNLM"/>
    </source>
</evidence>
<dbReference type="GO" id="GO:0016020">
    <property type="term" value="C:membrane"/>
    <property type="evidence" value="ECO:0007669"/>
    <property type="project" value="UniProtKB-SubCell"/>
</dbReference>
<evidence type="ECO:0000256" key="5">
    <source>
        <dbReference type="SAM" id="MobiDB-lite"/>
    </source>
</evidence>